<reference evidence="1 2" key="1">
    <citation type="submission" date="2019-07" db="EMBL/GenBank/DDBJ databases">
        <title>Whole genome shotgun sequence of Terrabacter aerolatus NBRC 106305.</title>
        <authorList>
            <person name="Hosoyama A."/>
            <person name="Uohara A."/>
            <person name="Ohji S."/>
            <person name="Ichikawa N."/>
        </authorList>
    </citation>
    <scope>NUCLEOTIDE SEQUENCE [LARGE SCALE GENOMIC DNA]</scope>
    <source>
        <strain evidence="1 2">NBRC 106305</strain>
    </source>
</reference>
<name>A0A512D6K4_9MICO</name>
<evidence type="ECO:0000313" key="1">
    <source>
        <dbReference type="EMBL" id="GEO32096.1"/>
    </source>
</evidence>
<dbReference type="EMBL" id="BJYX01000035">
    <property type="protein sequence ID" value="GEO32096.1"/>
    <property type="molecule type" value="Genomic_DNA"/>
</dbReference>
<sequence>MAVHDGPLPVLAKAWSAIWEVGERIAVLDGATSLLASGLKGFDEDLLHLSVRHTHDIPVLPGVRVHKLVRRLGDEVVPTGVPRTRPAVAAVRAAGWAVSDRQAALLLLMPVQQRLITPEALDLAASSCLGRRRRAFIRGVVRDVALGVQSLGELDFARLCRARGLPEPSRQVVRQGPCGRVYLDVRWDDHGLVVEIDGAQHREGLNVSIDNLSRNAVVLTGDRVLRIDCIGLRVNEDAYLDQVALGLATTRSR</sequence>
<dbReference type="Proteomes" id="UP000321534">
    <property type="component" value="Unassembled WGS sequence"/>
</dbReference>
<evidence type="ECO:0000313" key="2">
    <source>
        <dbReference type="Proteomes" id="UP000321534"/>
    </source>
</evidence>
<protein>
    <recommendedName>
        <fullName evidence="3">DUF559 domain-containing protein</fullName>
    </recommendedName>
</protein>
<gene>
    <name evidence="1" type="ORF">TAE01_39060</name>
</gene>
<accession>A0A512D6K4</accession>
<proteinExistence type="predicted"/>
<organism evidence="1 2">
    <name type="scientific">Terrabacter aerolatus</name>
    <dbReference type="NCBI Taxonomy" id="422442"/>
    <lineage>
        <taxon>Bacteria</taxon>
        <taxon>Bacillati</taxon>
        <taxon>Actinomycetota</taxon>
        <taxon>Actinomycetes</taxon>
        <taxon>Micrococcales</taxon>
        <taxon>Intrasporangiaceae</taxon>
        <taxon>Terrabacter</taxon>
    </lineage>
</organism>
<evidence type="ECO:0008006" key="3">
    <source>
        <dbReference type="Google" id="ProtNLM"/>
    </source>
</evidence>
<keyword evidence="2" id="KW-1185">Reference proteome</keyword>
<comment type="caution">
    <text evidence="1">The sequence shown here is derived from an EMBL/GenBank/DDBJ whole genome shotgun (WGS) entry which is preliminary data.</text>
</comment>
<dbReference type="AlphaFoldDB" id="A0A512D6K4"/>